<dbReference type="InterPro" id="IPR036339">
    <property type="entry name" value="PUB-like_dom_sf"/>
</dbReference>
<feature type="compositionally biased region" description="Basic and acidic residues" evidence="1">
    <location>
        <begin position="152"/>
        <end position="172"/>
    </location>
</feature>
<dbReference type="CDD" id="cd09212">
    <property type="entry name" value="PUB"/>
    <property type="match status" value="1"/>
</dbReference>
<feature type="domain" description="PUB" evidence="2">
    <location>
        <begin position="24"/>
        <end position="98"/>
    </location>
</feature>
<dbReference type="EMBL" id="CAJVPV010004923">
    <property type="protein sequence ID" value="CAG8581578.1"/>
    <property type="molecule type" value="Genomic_DNA"/>
</dbReference>
<organism evidence="3 4">
    <name type="scientific">Acaulospora morrowiae</name>
    <dbReference type="NCBI Taxonomy" id="94023"/>
    <lineage>
        <taxon>Eukaryota</taxon>
        <taxon>Fungi</taxon>
        <taxon>Fungi incertae sedis</taxon>
        <taxon>Mucoromycota</taxon>
        <taxon>Glomeromycotina</taxon>
        <taxon>Glomeromycetes</taxon>
        <taxon>Diversisporales</taxon>
        <taxon>Acaulosporaceae</taxon>
        <taxon>Acaulospora</taxon>
    </lineage>
</organism>
<feature type="region of interest" description="Disordered" evidence="1">
    <location>
        <begin position="152"/>
        <end position="221"/>
    </location>
</feature>
<evidence type="ECO:0000313" key="3">
    <source>
        <dbReference type="EMBL" id="CAG8581578.1"/>
    </source>
</evidence>
<dbReference type="Pfam" id="PF09409">
    <property type="entry name" value="PUB"/>
    <property type="match status" value="1"/>
</dbReference>
<gene>
    <name evidence="3" type="ORF">AMORRO_LOCUS6934</name>
</gene>
<evidence type="ECO:0000313" key="4">
    <source>
        <dbReference type="Proteomes" id="UP000789342"/>
    </source>
</evidence>
<sequence>MEDFRKKLYEDIIIKQISRNNDVETAHKCIETLSRVVNNIIDSPNDERKRRLKEKSKTFQSNICGAQGGVEFLVKIGFRAKVIDFEKFYVLEHPLTDNPDSPEMEKLKVAQEILQDFLKKVKDRAELASKMQAKEKAAEELRRKAVLEKIDEDKERRVAARERLQARRKSQEEQETTINEESNSADDSADTADTTDTQSQPEQFYRAYHSSHYRQPNQKQD</sequence>
<evidence type="ECO:0000256" key="1">
    <source>
        <dbReference type="SAM" id="MobiDB-lite"/>
    </source>
</evidence>
<dbReference type="PANTHER" id="PTHR23153">
    <property type="entry name" value="UBX-RELATED"/>
    <property type="match status" value="1"/>
</dbReference>
<name>A0A9N9BZW9_9GLOM</name>
<dbReference type="PANTHER" id="PTHR23153:SF38">
    <property type="entry name" value="UBX DOMAIN-CONTAINING PROTEIN 6"/>
    <property type="match status" value="1"/>
</dbReference>
<dbReference type="SUPFAM" id="SSF143503">
    <property type="entry name" value="PUG domain-like"/>
    <property type="match status" value="1"/>
</dbReference>
<keyword evidence="4" id="KW-1185">Reference proteome</keyword>
<reference evidence="3" key="1">
    <citation type="submission" date="2021-06" db="EMBL/GenBank/DDBJ databases">
        <authorList>
            <person name="Kallberg Y."/>
            <person name="Tangrot J."/>
            <person name="Rosling A."/>
        </authorList>
    </citation>
    <scope>NUCLEOTIDE SEQUENCE</scope>
    <source>
        <strain evidence="3">CL551</strain>
    </source>
</reference>
<comment type="caution">
    <text evidence="3">The sequence shown here is derived from an EMBL/GenBank/DDBJ whole genome shotgun (WGS) entry which is preliminary data.</text>
</comment>
<evidence type="ECO:0000259" key="2">
    <source>
        <dbReference type="Pfam" id="PF09409"/>
    </source>
</evidence>
<dbReference type="InterPro" id="IPR018997">
    <property type="entry name" value="PUB_domain"/>
</dbReference>
<accession>A0A9N9BZW9</accession>
<dbReference type="GO" id="GO:0005737">
    <property type="term" value="C:cytoplasm"/>
    <property type="evidence" value="ECO:0007669"/>
    <property type="project" value="TreeGrafter"/>
</dbReference>
<feature type="compositionally biased region" description="Low complexity" evidence="1">
    <location>
        <begin position="191"/>
        <end position="200"/>
    </location>
</feature>
<dbReference type="Proteomes" id="UP000789342">
    <property type="component" value="Unassembled WGS sequence"/>
</dbReference>
<dbReference type="AlphaFoldDB" id="A0A9N9BZW9"/>
<dbReference type="OrthoDB" id="49605at2759"/>
<proteinExistence type="predicted"/>
<dbReference type="Gene3D" id="1.20.58.2190">
    <property type="match status" value="1"/>
</dbReference>
<protein>
    <submittedName>
        <fullName evidence="3">14370_t:CDS:1</fullName>
    </submittedName>
</protein>